<dbReference type="EMBL" id="CAUWAG010000020">
    <property type="protein sequence ID" value="CAJ2512864.1"/>
    <property type="molecule type" value="Genomic_DNA"/>
</dbReference>
<comment type="subcellular location">
    <subcellularLocation>
        <location evidence="1">Nucleus</location>
    </subcellularLocation>
</comment>
<protein>
    <submittedName>
        <fullName evidence="6">Uu.00g009830.m01.CDS01</fullName>
    </submittedName>
</protein>
<gene>
    <name evidence="6" type="ORF">KHLLAP_LOCUS13332</name>
</gene>
<reference evidence="6" key="1">
    <citation type="submission" date="2023-10" db="EMBL/GenBank/DDBJ databases">
        <authorList>
            <person name="Hackl T."/>
        </authorList>
    </citation>
    <scope>NUCLEOTIDE SEQUENCE</scope>
</reference>
<proteinExistence type="predicted"/>
<feature type="region of interest" description="Disordered" evidence="4">
    <location>
        <begin position="411"/>
        <end position="432"/>
    </location>
</feature>
<evidence type="ECO:0000313" key="6">
    <source>
        <dbReference type="EMBL" id="CAJ2512864.1"/>
    </source>
</evidence>
<evidence type="ECO:0000313" key="7">
    <source>
        <dbReference type="Proteomes" id="UP001295740"/>
    </source>
</evidence>
<dbReference type="InterPro" id="IPR011989">
    <property type="entry name" value="ARM-like"/>
</dbReference>
<keyword evidence="3" id="KW-0539">Nucleus</keyword>
<evidence type="ECO:0000256" key="1">
    <source>
        <dbReference type="ARBA" id="ARBA00004123"/>
    </source>
</evidence>
<evidence type="ECO:0000256" key="4">
    <source>
        <dbReference type="SAM" id="MobiDB-lite"/>
    </source>
</evidence>
<dbReference type="InterPro" id="IPR021850">
    <property type="entry name" value="Symplekin/Pta1"/>
</dbReference>
<keyword evidence="2" id="KW-0507">mRNA processing</keyword>
<feature type="domain" description="Symplekin/Pta1 N-terminal" evidence="5">
    <location>
        <begin position="93"/>
        <end position="313"/>
    </location>
</feature>
<dbReference type="PANTHER" id="PTHR15245:SF20">
    <property type="entry name" value="SYMPLEKIN"/>
    <property type="match status" value="1"/>
</dbReference>
<dbReference type="SUPFAM" id="SSF48371">
    <property type="entry name" value="ARM repeat"/>
    <property type="match status" value="1"/>
</dbReference>
<organism evidence="6 7">
    <name type="scientific">Anthostomella pinea</name>
    <dbReference type="NCBI Taxonomy" id="933095"/>
    <lineage>
        <taxon>Eukaryota</taxon>
        <taxon>Fungi</taxon>
        <taxon>Dikarya</taxon>
        <taxon>Ascomycota</taxon>
        <taxon>Pezizomycotina</taxon>
        <taxon>Sordariomycetes</taxon>
        <taxon>Xylariomycetidae</taxon>
        <taxon>Xylariales</taxon>
        <taxon>Xylariaceae</taxon>
        <taxon>Anthostomella</taxon>
    </lineage>
</organism>
<evidence type="ECO:0000259" key="5">
    <source>
        <dbReference type="Pfam" id="PF11935"/>
    </source>
</evidence>
<dbReference type="InterPro" id="IPR016024">
    <property type="entry name" value="ARM-type_fold"/>
</dbReference>
<dbReference type="Pfam" id="PF11935">
    <property type="entry name" value="SYMPK_PTA1_N"/>
    <property type="match status" value="1"/>
</dbReference>
<dbReference type="PANTHER" id="PTHR15245">
    <property type="entry name" value="SYMPLEKIN-RELATED"/>
    <property type="match status" value="1"/>
</dbReference>
<dbReference type="Gene3D" id="1.25.10.10">
    <property type="entry name" value="Leucine-rich Repeat Variant"/>
    <property type="match status" value="1"/>
</dbReference>
<dbReference type="GO" id="GO:0005847">
    <property type="term" value="C:mRNA cleavage and polyadenylation specificity factor complex"/>
    <property type="evidence" value="ECO:0007669"/>
    <property type="project" value="TreeGrafter"/>
</dbReference>
<dbReference type="GO" id="GO:0006397">
    <property type="term" value="P:mRNA processing"/>
    <property type="evidence" value="ECO:0007669"/>
    <property type="project" value="UniProtKB-KW"/>
</dbReference>
<evidence type="ECO:0000256" key="3">
    <source>
        <dbReference type="ARBA" id="ARBA00023242"/>
    </source>
</evidence>
<dbReference type="Proteomes" id="UP001295740">
    <property type="component" value="Unassembled WGS sequence"/>
</dbReference>
<accession>A0AAI8VXF2</accession>
<name>A0AAI8VXF2_9PEZI</name>
<comment type="caution">
    <text evidence="6">The sequence shown here is derived from an EMBL/GenBank/DDBJ whole genome shotgun (WGS) entry which is preliminary data.</text>
</comment>
<dbReference type="AlphaFoldDB" id="A0AAI8VXF2"/>
<sequence length="737" mass="82030">MASSQPSLSVADQIRQLEGARKLVLGDVTYYPQVIQATLPIIGPSSQVEFRRWGAEFLAEAFATPAVQLNQKETLSLLVLETLKLLVEDVNQDVVVLRSAIQAAASIYPLAMRWIINNSYDTSTWQRMTAIKTRILRIWETAPVTIRMCCVKFAQRIVLAQTPSVNTEPRRGDPLDISLLMIPPNHPVLEGPSLEAEAFGLLDRVLGALQDSSSDALIVDATLNTLSILIRMRPATSSRILNTLLNFNPLRLASSPMSSKTKVLVKSMEKTTRMLLIHLSRRDPHNPLAGRMQQYVERLMQSRAELFDETSRKRAMPDQGSALEAKRQRVATVPAQPQIEIPPLKPGPRSLAEVFTLTTNEGLKNFNVGDIVPAPIAAKISVRTIAQLDPRLLELAINGIKERLVALHEASQQPINPETAPLGVEEDDDDYEPDYYAAEDTEQLLNKLDSSPSDERRELQKPVLNGLALPTFSLPPPPILDSDQAARVGQGSVTRVFGTMKTLEDPAVKKMKAGINRLAANSYDRDSWITVITRLATRANAGLDDISVKEESSQLVLPTSSVNNSIRESLYSYVLEDFRKRIEVAVSWLSEEWYNDRVQRQAASASATPRHVPAHYEKWALRLLDGFLPYLHAQDKVLTRFLSELPELDAPILSRVKTLCRDPSLVQLALTSLYYLIVMRPPVRDLALDAIQGIWTEYEDSRPMAAKYLQKWRPAFLQEAQQGLAANGTPLAASITA</sequence>
<keyword evidence="7" id="KW-1185">Reference proteome</keyword>
<evidence type="ECO:0000256" key="2">
    <source>
        <dbReference type="ARBA" id="ARBA00022664"/>
    </source>
</evidence>
<dbReference type="InterPro" id="IPR032460">
    <property type="entry name" value="Symplekin/Pta1_N"/>
</dbReference>